<dbReference type="InterPro" id="IPR017900">
    <property type="entry name" value="4Fe4S_Fe_S_CS"/>
</dbReference>
<evidence type="ECO:0000256" key="6">
    <source>
        <dbReference type="ARBA" id="ARBA00023014"/>
    </source>
</evidence>
<dbReference type="AlphaFoldDB" id="A0A369LJ13"/>
<evidence type="ECO:0000256" key="2">
    <source>
        <dbReference type="ARBA" id="ARBA00022485"/>
    </source>
</evidence>
<dbReference type="CDD" id="cd16373">
    <property type="entry name" value="DMSOR_beta_like"/>
    <property type="match status" value="1"/>
</dbReference>
<reference evidence="8 9" key="1">
    <citation type="journal article" date="2018" name="Elife">
        <title>Discovery and characterization of a prevalent human gut bacterial enzyme sufficient for the inactivation of a family of plant toxins.</title>
        <authorList>
            <person name="Koppel N."/>
            <person name="Bisanz J.E."/>
            <person name="Pandelia M.E."/>
            <person name="Turnbaugh P.J."/>
            <person name="Balskus E.P."/>
        </authorList>
    </citation>
    <scope>NUCLEOTIDE SEQUENCE [LARGE SCALE GENOMIC DNA]</scope>
    <source>
        <strain evidence="8 9">OB21 GAM31</strain>
    </source>
</reference>
<proteinExistence type="predicted"/>
<keyword evidence="4" id="KW-0249">Electron transport</keyword>
<sequence>METTTFGAIAAAGVAAGGIAVCFAGNGEGLLRPPGASDEADFRARCIKCGRCLEACPYQAIRMAKGPTGAETGTPVIDARAQACRLCADFPCIAACPTEALHPVSARDEVRMGCAVINRDLCIAVQGMRCEVCYRACPFIDSAIAIGASVREGDAIHAVFEPLVDPEKCVGCGLCVQRCVVGDPQVAIEIVRDYGEARRRIDEEQSKHVSNPWAG</sequence>
<evidence type="ECO:0000313" key="8">
    <source>
        <dbReference type="EMBL" id="RDB58216.1"/>
    </source>
</evidence>
<keyword evidence="6" id="KW-0411">Iron-sulfur</keyword>
<evidence type="ECO:0000256" key="3">
    <source>
        <dbReference type="ARBA" id="ARBA00022723"/>
    </source>
</evidence>
<accession>A0A369LJ13</accession>
<dbReference type="PROSITE" id="PS00198">
    <property type="entry name" value="4FE4S_FER_1"/>
    <property type="match status" value="1"/>
</dbReference>
<dbReference type="InterPro" id="IPR050294">
    <property type="entry name" value="RnfB_subfamily"/>
</dbReference>
<dbReference type="Gene3D" id="3.30.70.20">
    <property type="match status" value="2"/>
</dbReference>
<dbReference type="PANTHER" id="PTHR42859:SF10">
    <property type="entry name" value="DIMETHYLSULFOXIDE REDUCTASE CHAIN B"/>
    <property type="match status" value="1"/>
</dbReference>
<dbReference type="SUPFAM" id="SSF54862">
    <property type="entry name" value="4Fe-4S ferredoxins"/>
    <property type="match status" value="1"/>
</dbReference>
<gene>
    <name evidence="8" type="ORF">C1881_06545</name>
</gene>
<comment type="caution">
    <text evidence="8">The sequence shown here is derived from an EMBL/GenBank/DDBJ whole genome shotgun (WGS) entry which is preliminary data.</text>
</comment>
<feature type="domain" description="4Fe-4S ferredoxin-type" evidence="7">
    <location>
        <begin position="73"/>
        <end position="106"/>
    </location>
</feature>
<organism evidence="8 9">
    <name type="scientific">Slackia isoflavoniconvertens</name>
    <dbReference type="NCBI Taxonomy" id="572010"/>
    <lineage>
        <taxon>Bacteria</taxon>
        <taxon>Bacillati</taxon>
        <taxon>Actinomycetota</taxon>
        <taxon>Coriobacteriia</taxon>
        <taxon>Eggerthellales</taxon>
        <taxon>Eggerthellaceae</taxon>
        <taxon>Slackia</taxon>
    </lineage>
</organism>
<dbReference type="PANTHER" id="PTHR42859">
    <property type="entry name" value="OXIDOREDUCTASE"/>
    <property type="match status" value="1"/>
</dbReference>
<name>A0A369LJ13_9ACTN</name>
<dbReference type="EMBL" id="PPTO01000009">
    <property type="protein sequence ID" value="RDB58216.1"/>
    <property type="molecule type" value="Genomic_DNA"/>
</dbReference>
<keyword evidence="5" id="KW-0408">Iron</keyword>
<keyword evidence="3" id="KW-0479">Metal-binding</keyword>
<dbReference type="Proteomes" id="UP000253975">
    <property type="component" value="Unassembled WGS sequence"/>
</dbReference>
<evidence type="ECO:0000256" key="1">
    <source>
        <dbReference type="ARBA" id="ARBA00022448"/>
    </source>
</evidence>
<dbReference type="InterPro" id="IPR017896">
    <property type="entry name" value="4Fe4S_Fe-S-bd"/>
</dbReference>
<feature type="domain" description="4Fe-4S ferredoxin-type" evidence="7">
    <location>
        <begin position="36"/>
        <end position="66"/>
    </location>
</feature>
<dbReference type="Pfam" id="PF12838">
    <property type="entry name" value="Fer4_7"/>
    <property type="match status" value="2"/>
</dbReference>
<dbReference type="PROSITE" id="PS51379">
    <property type="entry name" value="4FE4S_FER_2"/>
    <property type="match status" value="3"/>
</dbReference>
<evidence type="ECO:0000256" key="4">
    <source>
        <dbReference type="ARBA" id="ARBA00022982"/>
    </source>
</evidence>
<protein>
    <submittedName>
        <fullName evidence="8">4Fe-4S ferredoxin</fullName>
    </submittedName>
</protein>
<evidence type="ECO:0000313" key="9">
    <source>
        <dbReference type="Proteomes" id="UP000253975"/>
    </source>
</evidence>
<keyword evidence="2" id="KW-0004">4Fe-4S</keyword>
<evidence type="ECO:0000259" key="7">
    <source>
        <dbReference type="PROSITE" id="PS51379"/>
    </source>
</evidence>
<evidence type="ECO:0000256" key="5">
    <source>
        <dbReference type="ARBA" id="ARBA00023004"/>
    </source>
</evidence>
<dbReference type="GO" id="GO:0046872">
    <property type="term" value="F:metal ion binding"/>
    <property type="evidence" value="ECO:0007669"/>
    <property type="project" value="UniProtKB-KW"/>
</dbReference>
<dbReference type="RefSeq" id="WP_114615724.1">
    <property type="nucleotide sequence ID" value="NZ_PPTO01000009.1"/>
</dbReference>
<dbReference type="GO" id="GO:0051539">
    <property type="term" value="F:4 iron, 4 sulfur cluster binding"/>
    <property type="evidence" value="ECO:0007669"/>
    <property type="project" value="UniProtKB-KW"/>
</dbReference>
<feature type="domain" description="4Fe-4S ferredoxin-type" evidence="7">
    <location>
        <begin position="160"/>
        <end position="189"/>
    </location>
</feature>
<keyword evidence="1" id="KW-0813">Transport</keyword>